<dbReference type="EMBL" id="JAEPRQ010000001">
    <property type="protein sequence ID" value="MBK4215282.1"/>
    <property type="molecule type" value="Genomic_DNA"/>
</dbReference>
<dbReference type="RefSeq" id="WP_200684203.1">
    <property type="nucleotide sequence ID" value="NZ_JAEPRQ010000001.1"/>
</dbReference>
<protein>
    <recommendedName>
        <fullName evidence="4">Acyltransferase 3 domain-containing protein</fullName>
    </recommendedName>
</protein>
<name>A0A934VXT0_9RHOB</name>
<feature type="transmembrane region" description="Helical" evidence="1">
    <location>
        <begin position="206"/>
        <end position="226"/>
    </location>
</feature>
<feature type="transmembrane region" description="Helical" evidence="1">
    <location>
        <begin position="58"/>
        <end position="77"/>
    </location>
</feature>
<gene>
    <name evidence="2" type="ORF">JJJ17_05010</name>
</gene>
<keyword evidence="3" id="KW-1185">Reference proteome</keyword>
<proteinExistence type="predicted"/>
<keyword evidence="1" id="KW-0472">Membrane</keyword>
<keyword evidence="1" id="KW-1133">Transmembrane helix</keyword>
<evidence type="ECO:0000256" key="1">
    <source>
        <dbReference type="SAM" id="Phobius"/>
    </source>
</evidence>
<comment type="caution">
    <text evidence="2">The sequence shown here is derived from an EMBL/GenBank/DDBJ whole genome shotgun (WGS) entry which is preliminary data.</text>
</comment>
<feature type="transmembrane region" description="Helical" evidence="1">
    <location>
        <begin position="97"/>
        <end position="114"/>
    </location>
</feature>
<organism evidence="2 3">
    <name type="scientific">Paracoccus caeni</name>
    <dbReference type="NCBI Taxonomy" id="657651"/>
    <lineage>
        <taxon>Bacteria</taxon>
        <taxon>Pseudomonadati</taxon>
        <taxon>Pseudomonadota</taxon>
        <taxon>Alphaproteobacteria</taxon>
        <taxon>Rhodobacterales</taxon>
        <taxon>Paracoccaceae</taxon>
        <taxon>Paracoccus</taxon>
    </lineage>
</organism>
<feature type="transmembrane region" description="Helical" evidence="1">
    <location>
        <begin position="246"/>
        <end position="267"/>
    </location>
</feature>
<evidence type="ECO:0008006" key="4">
    <source>
        <dbReference type="Google" id="ProtNLM"/>
    </source>
</evidence>
<feature type="transmembrane region" description="Helical" evidence="1">
    <location>
        <begin position="126"/>
        <end position="144"/>
    </location>
</feature>
<evidence type="ECO:0000313" key="2">
    <source>
        <dbReference type="EMBL" id="MBK4215282.1"/>
    </source>
</evidence>
<accession>A0A934VXT0</accession>
<keyword evidence="1" id="KW-0812">Transmembrane</keyword>
<reference evidence="2" key="1">
    <citation type="submission" date="2021-01" db="EMBL/GenBank/DDBJ databases">
        <title>Paracoccus amoyensis sp. nov., isolated from the surface seawater along the coast of Xiamen Island, China.</title>
        <authorList>
            <person name="Lyu L."/>
        </authorList>
    </citation>
    <scope>NUCLEOTIDE SEQUENCE</scope>
    <source>
        <strain evidence="2">MJ17</strain>
    </source>
</reference>
<dbReference type="AlphaFoldDB" id="A0A934VXT0"/>
<sequence length="269" mass="29481">MTTTSPQTLNARLGVREGANPEAQKLDSFPLFDWLRIVLASVVALGHQGMPPIGPITGHLSVIVFLALSGWLIGGILLQTSIRELPRFFFNRVTRTWIPYAFAIALGVLAAVLARDFPGWYEGSAVRLAIWALTVLAFVILWNYEMPPMRAIFAVLLVQSLAISGPRDRVGMFFGAVSYPFYLNHWMGAFLVNGIVNNVVAMPPVVSIPIAFVISLGAGIVTWAMIDRWVMRDRNAWYGRKLGIKLGIAAYALVVIGLIGGNIIRLYGG</sequence>
<dbReference type="Proteomes" id="UP000640485">
    <property type="component" value="Unassembled WGS sequence"/>
</dbReference>
<evidence type="ECO:0000313" key="3">
    <source>
        <dbReference type="Proteomes" id="UP000640485"/>
    </source>
</evidence>